<protein>
    <submittedName>
        <fullName evidence="1">Uncharacterized protein</fullName>
    </submittedName>
</protein>
<comment type="caution">
    <text evidence="1">The sequence shown here is derived from an EMBL/GenBank/DDBJ whole genome shotgun (WGS) entry which is preliminary data.</text>
</comment>
<name>A0A9P8QA27_WICPI</name>
<proteinExistence type="predicted"/>
<accession>A0A9P8QA27</accession>
<sequence>MVFNKALVLSSVFLGGKLQAFDEFPIFDRAVDQWDRDVQVNTFDLIGETAGQILDNVTVQIISVQVCEFVEDVNELQRQIVLEIKLISHLVCLLEPPQGIHTNIENGQCNITSQGRVCLWVTQHVQIRVWQLVQLVSGFISGETWHFDHIVSAKISTFLFRRFVFQLLLFSDQTEDLSSVQQLGDITQLK</sequence>
<dbReference type="EMBL" id="JAEUBG010001010">
    <property type="protein sequence ID" value="KAH3687098.1"/>
    <property type="molecule type" value="Genomic_DNA"/>
</dbReference>
<dbReference type="Proteomes" id="UP000774326">
    <property type="component" value="Unassembled WGS sequence"/>
</dbReference>
<evidence type="ECO:0000313" key="2">
    <source>
        <dbReference type="Proteomes" id="UP000774326"/>
    </source>
</evidence>
<organism evidence="1 2">
    <name type="scientific">Wickerhamomyces pijperi</name>
    <name type="common">Yeast</name>
    <name type="synonym">Pichia pijperi</name>
    <dbReference type="NCBI Taxonomy" id="599730"/>
    <lineage>
        <taxon>Eukaryota</taxon>
        <taxon>Fungi</taxon>
        <taxon>Dikarya</taxon>
        <taxon>Ascomycota</taxon>
        <taxon>Saccharomycotina</taxon>
        <taxon>Saccharomycetes</taxon>
        <taxon>Phaffomycetales</taxon>
        <taxon>Wickerhamomycetaceae</taxon>
        <taxon>Wickerhamomyces</taxon>
    </lineage>
</organism>
<dbReference type="AlphaFoldDB" id="A0A9P8QA27"/>
<reference evidence="1" key="2">
    <citation type="submission" date="2021-01" db="EMBL/GenBank/DDBJ databases">
        <authorList>
            <person name="Schikora-Tamarit M.A."/>
        </authorList>
    </citation>
    <scope>NUCLEOTIDE SEQUENCE</scope>
    <source>
        <strain evidence="1">CBS2887</strain>
    </source>
</reference>
<reference evidence="1" key="1">
    <citation type="journal article" date="2021" name="Open Biol.">
        <title>Shared evolutionary footprints suggest mitochondrial oxidative damage underlies multiple complex I losses in fungi.</title>
        <authorList>
            <person name="Schikora-Tamarit M.A."/>
            <person name="Marcet-Houben M."/>
            <person name="Nosek J."/>
            <person name="Gabaldon T."/>
        </authorList>
    </citation>
    <scope>NUCLEOTIDE SEQUENCE</scope>
    <source>
        <strain evidence="1">CBS2887</strain>
    </source>
</reference>
<keyword evidence="2" id="KW-1185">Reference proteome</keyword>
<evidence type="ECO:0000313" key="1">
    <source>
        <dbReference type="EMBL" id="KAH3687098.1"/>
    </source>
</evidence>
<gene>
    <name evidence="1" type="ORF">WICPIJ_001927</name>
</gene>